<dbReference type="EMBL" id="CP012543">
    <property type="protein sequence ID" value="QCD46095.1"/>
    <property type="molecule type" value="Genomic_DNA"/>
</dbReference>
<dbReference type="AlphaFoldDB" id="A0A6G5QK73"/>
<dbReference type="KEGG" id="crx:CRECT_0400"/>
<sequence length="191" mass="20953">MKNLNLALIVACVTAICLNAEVLTKTAEISLGGKKVGKIEVLTPVEVIAKEGAKAKISVKGAVSGNYIAQIQRSVKNAEIFTVFDDENEANFKKIKEVEDDYGEIWYEVEGTYEIAADALGNDANTLYKQAQQKYEEACSPCHRLHEPNSFTAAQWPGNLQGMIESGFVALDETDLNLIVKYLQHNAKAVE</sequence>
<reference evidence="1 2" key="1">
    <citation type="submission" date="2016-07" db="EMBL/GenBank/DDBJ databases">
        <title>Comparative genomics of the Campylobacter concisus group.</title>
        <authorList>
            <person name="Miller W.G."/>
            <person name="Yee E."/>
            <person name="Chapman M.H."/>
            <person name="Huynh S."/>
            <person name="Bono J.L."/>
            <person name="On S.L.W."/>
            <person name="StLeger J."/>
            <person name="Foster G."/>
            <person name="Parker C.T."/>
        </authorList>
    </citation>
    <scope>NUCLEOTIDE SEQUENCE [LARGE SCALE GENOMIC DNA]</scope>
    <source>
        <strain evidence="1 2">ATCC 33238</strain>
    </source>
</reference>
<dbReference type="Proteomes" id="UP000502377">
    <property type="component" value="Chromosome"/>
</dbReference>
<name>A0A6G5QK73_CAMRE</name>
<gene>
    <name evidence="1" type="ORF">CRECT_0400</name>
</gene>
<evidence type="ECO:0000313" key="1">
    <source>
        <dbReference type="EMBL" id="QCD46095.1"/>
    </source>
</evidence>
<protein>
    <submittedName>
        <fullName evidence="1">Molybdopterin-containing oxidoreductase III, DMSO/TMAO/BSO reductase family, monoheme c-type cytochrome</fullName>
    </submittedName>
</protein>
<proteinExistence type="predicted"/>
<accession>A0A6G5QK73</accession>
<organism evidence="1 2">
    <name type="scientific">Campylobacter rectus</name>
    <name type="common">Wolinella recta</name>
    <dbReference type="NCBI Taxonomy" id="203"/>
    <lineage>
        <taxon>Bacteria</taxon>
        <taxon>Pseudomonadati</taxon>
        <taxon>Campylobacterota</taxon>
        <taxon>Epsilonproteobacteria</taxon>
        <taxon>Campylobacterales</taxon>
        <taxon>Campylobacteraceae</taxon>
        <taxon>Campylobacter</taxon>
    </lineage>
</organism>
<dbReference type="RefSeq" id="WP_004320539.1">
    <property type="nucleotide sequence ID" value="NZ_CP012543.1"/>
</dbReference>
<evidence type="ECO:0000313" key="2">
    <source>
        <dbReference type="Proteomes" id="UP000502377"/>
    </source>
</evidence>